<feature type="region of interest" description="Disordered" evidence="1">
    <location>
        <begin position="231"/>
        <end position="269"/>
    </location>
</feature>
<feature type="compositionally biased region" description="Basic residues" evidence="1">
    <location>
        <begin position="1473"/>
        <end position="1482"/>
    </location>
</feature>
<name>A0A836GFZ5_9TRYP</name>
<proteinExistence type="predicted"/>
<dbReference type="RefSeq" id="XP_067177288.1">
    <property type="nucleotide sequence ID" value="XM_067320678.1"/>
</dbReference>
<feature type="region of interest" description="Disordered" evidence="1">
    <location>
        <begin position="1445"/>
        <end position="1551"/>
    </location>
</feature>
<sequence length="1551" mass="162167">MKKLEYTTSVSAPRCRGEGGGGGHSASARMCNLRCVRVWAWVHVLRRTPSLALKAFTLQKYTHRALSLQYRRVALRTTSGSAEARTEERSPSERRFEEVLRTGFAPPSLTQAAAAAMTTASNDAADQRSVILVAPHSEELTSASGVAATEAPEDPVCTGIAGGEALSVGAAASVSSCDPLPRANPSGGSSVSSLNLLPLGSETEAERRAHRTAELAFEQAMYGEAAAGGDGEGVAMGRDSKASLAPTSEAPTARLTNEAAGQSAEGRKRDTAVAADIAARVPPRPLPTSPLRISGGNLSIGAPPPPSVATRSQDRNPPTLATAATAPPVTFASAEAAFERALAGSAVIKQPSGNADASLSSETYAAAAEKDVSASLGAHPLSLALPASAPAYSDGDGSDAVLQGADETTAGEAIEGIAASDIREAVAEIPPQASHGDAQAGEQTAFTEAPQTIESGDADRVAVEKAVPPPTVSMRCAFNLHRWDASADHFGLVNALFRVTDHHTTAVTHIDPKDRVWRCMPLLDRLSKQELFFTSQWIQELERADGPSTAPLRPESAGDCVGVSASLPPTHREVIGRSKVLRTLVFRLLHMPHHWWDQVQEVVLLAAKEAEAHQRRRTTAVGVAATGKDTTGTPPVGGTGDVAEPALVSGSDAAAPDCVIRQLTAEDVQAAMTRIFGTDPLQVHFFSEALREALIALGGIRGSLSSGANVPSAAFEGPVAAWNAFLLTQRHCATGVCGPHVRPFSFCEGRPTITISDLTPLRYCEAAASWCDPPSADSLSRAASAVRCADVCTTDAGGGARGAWAGPPSPPCVPSAGTAAADTTATAWEGMSEEEQNAFLFGAESAQLSLRVRESGGFYAVFGQNSISFEMENTLREAESAAQQGKTQENGEAEAVATGMGEEHAAAKSTALELMRNEEAAQVRAYNVDRVVLQLTNGEVAGVTALPGGRSAVLSNLAADSAATSEGPPRQRRSSWRIGAITATSDMPFQWQLRNNEDVQLAALWQRFTRASTGDLIGNLLYVRRHADSLVHEALADVAVQTAFWLLFYARDEVRAVTHPKRTYETLWSLHHRLVLLFALRRSGASPPSSAPGWAARICADAGTAHPAFEALSPQSQVSYACFGLAHVPPRPFESAELPCPSSSLTQTTGRNDAPSVCFMKREPYASPADLYAALAGSYRARGVGDVGAASASALPVANSPVTVSESANFATLSALQRLAIAFCFPRNSTERGEVALLVPKDGGTGVSSTLTATALGTAGAAKDEPNRRAEPLMAAGSSTPTGEEALDEDRRMAPSASVKHQVGGLAKATTGDDSTVGDDARMRQVQSALEGRVYECVRSLRAAGVLAVPHHSLVRNRGGTGVLATFSHEQRRRVRRAVQDIAAAMIGGEAMERSAGDARSAQVLLGSSKAEGKPHPLPPAVPAMEAALASPRRRGRKPRVAATLLPRPTTAAPHDQGQLAGQGTMSTGGVSSRRKRGRRPRAASVHAMGGTSAAAAPTAAEQARDLSRSCRQLGEGHASPTREGERRESGVTDEEVSSAMALFHGGRTLL</sequence>
<keyword evidence="3" id="KW-1185">Reference proteome</keyword>
<organism evidence="2 3">
    <name type="scientific">Leishmania martiniquensis</name>
    <dbReference type="NCBI Taxonomy" id="1580590"/>
    <lineage>
        <taxon>Eukaryota</taxon>
        <taxon>Discoba</taxon>
        <taxon>Euglenozoa</taxon>
        <taxon>Kinetoplastea</taxon>
        <taxon>Metakinetoplastina</taxon>
        <taxon>Trypanosomatida</taxon>
        <taxon>Trypanosomatidae</taxon>
        <taxon>Leishmaniinae</taxon>
        <taxon>Leishmania</taxon>
    </lineage>
</organism>
<accession>A0A836GFZ5</accession>
<evidence type="ECO:0000313" key="2">
    <source>
        <dbReference type="EMBL" id="KAG5474346.1"/>
    </source>
</evidence>
<protein>
    <submittedName>
        <fullName evidence="2">Uncharacterized protein</fullName>
    </submittedName>
</protein>
<dbReference type="Proteomes" id="UP000673552">
    <property type="component" value="Chromosome 28"/>
</dbReference>
<feature type="compositionally biased region" description="Polar residues" evidence="1">
    <location>
        <begin position="881"/>
        <end position="890"/>
    </location>
</feature>
<evidence type="ECO:0000313" key="3">
    <source>
        <dbReference type="Proteomes" id="UP000673552"/>
    </source>
</evidence>
<evidence type="ECO:0000256" key="1">
    <source>
        <dbReference type="SAM" id="MobiDB-lite"/>
    </source>
</evidence>
<feature type="compositionally biased region" description="Basic and acidic residues" evidence="1">
    <location>
        <begin position="1521"/>
        <end position="1531"/>
    </location>
</feature>
<dbReference type="KEGG" id="lmat:92513190"/>
<feature type="region of interest" description="Disordered" evidence="1">
    <location>
        <begin position="617"/>
        <end position="641"/>
    </location>
</feature>
<feature type="region of interest" description="Disordered" evidence="1">
    <location>
        <begin position="175"/>
        <end position="194"/>
    </location>
</feature>
<feature type="region of interest" description="Disordered" evidence="1">
    <location>
        <begin position="878"/>
        <end position="908"/>
    </location>
</feature>
<dbReference type="EMBL" id="JAFEUZ010000028">
    <property type="protein sequence ID" value="KAG5474346.1"/>
    <property type="molecule type" value="Genomic_DNA"/>
</dbReference>
<gene>
    <name evidence="2" type="ORF">LSCM1_03126</name>
</gene>
<reference evidence="2 3" key="1">
    <citation type="submission" date="2021-03" db="EMBL/GenBank/DDBJ databases">
        <title>Leishmania (Mundinia) martiniquensis Genome sequencing and assembly.</title>
        <authorList>
            <person name="Almutairi H."/>
            <person name="Gatherer D."/>
        </authorList>
    </citation>
    <scope>NUCLEOTIDE SEQUENCE [LARGE SCALE GENOMIC DNA]</scope>
    <source>
        <strain evidence="2">LSCM1</strain>
    </source>
</reference>
<comment type="caution">
    <text evidence="2">The sequence shown here is derived from an EMBL/GenBank/DDBJ whole genome shotgun (WGS) entry which is preliminary data.</text>
</comment>
<feature type="region of interest" description="Disordered" evidence="1">
    <location>
        <begin position="1257"/>
        <end position="1318"/>
    </location>
</feature>
<feature type="region of interest" description="Disordered" evidence="1">
    <location>
        <begin position="281"/>
        <end position="323"/>
    </location>
</feature>
<feature type="compositionally biased region" description="Basic and acidic residues" evidence="1">
    <location>
        <begin position="1262"/>
        <end position="1271"/>
    </location>
</feature>
<feature type="compositionally biased region" description="Low complexity" evidence="1">
    <location>
        <begin position="184"/>
        <end position="194"/>
    </location>
</feature>
<dbReference type="OrthoDB" id="266511at2759"/>
<feature type="compositionally biased region" description="Low complexity" evidence="1">
    <location>
        <begin position="1445"/>
        <end position="1454"/>
    </location>
</feature>
<dbReference type="GeneID" id="92513190"/>